<organism evidence="4">
    <name type="scientific">Anisakis simplex</name>
    <name type="common">Herring worm</name>
    <dbReference type="NCBI Taxonomy" id="6269"/>
    <lineage>
        <taxon>Eukaryota</taxon>
        <taxon>Metazoa</taxon>
        <taxon>Ecdysozoa</taxon>
        <taxon>Nematoda</taxon>
        <taxon>Chromadorea</taxon>
        <taxon>Rhabditida</taxon>
        <taxon>Spirurina</taxon>
        <taxon>Ascaridomorpha</taxon>
        <taxon>Ascaridoidea</taxon>
        <taxon>Anisakidae</taxon>
        <taxon>Anisakis</taxon>
        <taxon>Anisakis simplex complex</taxon>
    </lineage>
</organism>
<gene>
    <name evidence="2" type="ORF">ASIM_LOCUS4764</name>
</gene>
<evidence type="ECO:0000313" key="4">
    <source>
        <dbReference type="WBParaSite" id="ASIM_0000495801-mRNA-1"/>
    </source>
</evidence>
<feature type="compositionally biased region" description="Basic and acidic residues" evidence="1">
    <location>
        <begin position="1"/>
        <end position="13"/>
    </location>
</feature>
<dbReference type="AlphaFoldDB" id="A0A0M3JBI2"/>
<dbReference type="OrthoDB" id="10033291at2759"/>
<sequence>MLGQDRSPREHNLEMSNAYGHHAGEPIECLSIAVELRKEQFTDANGQQVRIA</sequence>
<protein>
    <submittedName>
        <fullName evidence="4">Single-stranded DNA-binding protein</fullName>
    </submittedName>
</protein>
<dbReference type="EMBL" id="UYRR01008664">
    <property type="protein sequence ID" value="VDK24438.1"/>
    <property type="molecule type" value="Genomic_DNA"/>
</dbReference>
<feature type="region of interest" description="Disordered" evidence="1">
    <location>
        <begin position="1"/>
        <end position="20"/>
    </location>
</feature>
<evidence type="ECO:0000256" key="1">
    <source>
        <dbReference type="SAM" id="MobiDB-lite"/>
    </source>
</evidence>
<dbReference type="WBParaSite" id="ASIM_0000495801-mRNA-1">
    <property type="protein sequence ID" value="ASIM_0000495801-mRNA-1"/>
    <property type="gene ID" value="ASIM_0000495801"/>
</dbReference>
<accession>A0A0M3JBI2</accession>
<reference evidence="4" key="1">
    <citation type="submission" date="2017-02" db="UniProtKB">
        <authorList>
            <consortium name="WormBaseParasite"/>
        </authorList>
    </citation>
    <scope>IDENTIFICATION</scope>
</reference>
<reference evidence="2 3" key="2">
    <citation type="submission" date="2018-11" db="EMBL/GenBank/DDBJ databases">
        <authorList>
            <consortium name="Pathogen Informatics"/>
        </authorList>
    </citation>
    <scope>NUCLEOTIDE SEQUENCE [LARGE SCALE GENOMIC DNA]</scope>
</reference>
<proteinExistence type="predicted"/>
<dbReference type="Proteomes" id="UP000267096">
    <property type="component" value="Unassembled WGS sequence"/>
</dbReference>
<name>A0A0M3JBI2_ANISI</name>
<evidence type="ECO:0000313" key="2">
    <source>
        <dbReference type="EMBL" id="VDK24438.1"/>
    </source>
</evidence>
<evidence type="ECO:0000313" key="3">
    <source>
        <dbReference type="Proteomes" id="UP000267096"/>
    </source>
</evidence>
<keyword evidence="3" id="KW-1185">Reference proteome</keyword>